<organism evidence="2 3">
    <name type="scientific">Actinokineospora xionganensis</name>
    <dbReference type="NCBI Taxonomy" id="2684470"/>
    <lineage>
        <taxon>Bacteria</taxon>
        <taxon>Bacillati</taxon>
        <taxon>Actinomycetota</taxon>
        <taxon>Actinomycetes</taxon>
        <taxon>Pseudonocardiales</taxon>
        <taxon>Pseudonocardiaceae</taxon>
        <taxon>Actinokineospora</taxon>
    </lineage>
</organism>
<dbReference type="Gene3D" id="3.10.620.30">
    <property type="match status" value="1"/>
</dbReference>
<gene>
    <name evidence="2" type="ORF">GPZ80_10210</name>
</gene>
<dbReference type="InterPro" id="IPR038765">
    <property type="entry name" value="Papain-like_cys_pep_sf"/>
</dbReference>
<evidence type="ECO:0000313" key="2">
    <source>
        <dbReference type="EMBL" id="MBC6447543.1"/>
    </source>
</evidence>
<dbReference type="Pfam" id="PF01841">
    <property type="entry name" value="Transglut_core"/>
    <property type="match status" value="1"/>
</dbReference>
<reference evidence="2 3" key="1">
    <citation type="submission" date="2020-06" db="EMBL/GenBank/DDBJ databases">
        <title>Actinokineospora xiongansis sp. nov., isolated from soil of Baiyangdian.</title>
        <authorList>
            <person name="Zhang X."/>
        </authorList>
    </citation>
    <scope>NUCLEOTIDE SEQUENCE [LARGE SCALE GENOMIC DNA]</scope>
    <source>
        <strain evidence="2 3">HBU206404</strain>
    </source>
</reference>
<evidence type="ECO:0000313" key="3">
    <source>
        <dbReference type="Proteomes" id="UP000734823"/>
    </source>
</evidence>
<proteinExistence type="predicted"/>
<accession>A0ABR7L4T8</accession>
<dbReference type="PANTHER" id="PTHR33490">
    <property type="entry name" value="BLR5614 PROTEIN-RELATED"/>
    <property type="match status" value="1"/>
</dbReference>
<feature type="domain" description="Transglutaminase-like" evidence="1">
    <location>
        <begin position="77"/>
        <end position="149"/>
    </location>
</feature>
<dbReference type="SMART" id="SM00460">
    <property type="entry name" value="TGc"/>
    <property type="match status" value="1"/>
</dbReference>
<dbReference type="RefSeq" id="WP_187220053.1">
    <property type="nucleotide sequence ID" value="NZ_JABVED010000004.1"/>
</dbReference>
<dbReference type="PANTHER" id="PTHR33490:SF3">
    <property type="entry name" value="CONSERVED INTEGRAL MEMBRANE PROTEIN"/>
    <property type="match status" value="1"/>
</dbReference>
<dbReference type="EMBL" id="JABVED010000004">
    <property type="protein sequence ID" value="MBC6447543.1"/>
    <property type="molecule type" value="Genomic_DNA"/>
</dbReference>
<dbReference type="SUPFAM" id="SSF54001">
    <property type="entry name" value="Cysteine proteinases"/>
    <property type="match status" value="1"/>
</dbReference>
<comment type="caution">
    <text evidence="2">The sequence shown here is derived from an EMBL/GenBank/DDBJ whole genome shotgun (WGS) entry which is preliminary data.</text>
</comment>
<evidence type="ECO:0000259" key="1">
    <source>
        <dbReference type="SMART" id="SM00460"/>
    </source>
</evidence>
<dbReference type="Proteomes" id="UP000734823">
    <property type="component" value="Unassembled WGS sequence"/>
</dbReference>
<keyword evidence="3" id="KW-1185">Reference proteome</keyword>
<sequence>MTESTVQVTDEDLRETEFLDFTSPVVQAFIEKALRGKGDPTDEIERAVALYYAVRDGLHYEVYGADAARGAFRASAIIQRGMGFCVHKSIVYAAAVRALGIPSRIVYGDVRNHLSSPRLRELVGGDVFCFHSLASVFLDGKWVKATPVFNKLLCRVYRIAPLDFDGRTDSLYHPYDEEGRRHMEFLRMRGEFADFPYETVVEGISQAHPLLFKAEGSLATEAVR</sequence>
<name>A0ABR7L4T8_9PSEU</name>
<dbReference type="InterPro" id="IPR002931">
    <property type="entry name" value="Transglutaminase-like"/>
</dbReference>
<protein>
    <submittedName>
        <fullName evidence="2">Transglutaminase family protein</fullName>
    </submittedName>
</protein>